<dbReference type="Proteomes" id="UP001230051">
    <property type="component" value="Unassembled WGS sequence"/>
</dbReference>
<keyword evidence="2" id="KW-0964">Secreted</keyword>
<dbReference type="PRINTS" id="PR00258">
    <property type="entry name" value="SPERACTRCPTR"/>
</dbReference>
<protein>
    <submittedName>
        <fullName evidence="9">Scavenger receptor cysteine-rich type 1 protein M130-like isoform X1</fullName>
    </submittedName>
</protein>
<organism evidence="9 10">
    <name type="scientific">Acipenser oxyrinchus oxyrinchus</name>
    <dbReference type="NCBI Taxonomy" id="40147"/>
    <lineage>
        <taxon>Eukaryota</taxon>
        <taxon>Metazoa</taxon>
        <taxon>Chordata</taxon>
        <taxon>Craniata</taxon>
        <taxon>Vertebrata</taxon>
        <taxon>Euteleostomi</taxon>
        <taxon>Actinopterygii</taxon>
        <taxon>Chondrostei</taxon>
        <taxon>Acipenseriformes</taxon>
        <taxon>Acipenseridae</taxon>
        <taxon>Acipenser</taxon>
    </lineage>
</organism>
<dbReference type="Gene3D" id="3.10.250.10">
    <property type="entry name" value="SRCR-like domain"/>
    <property type="match status" value="1"/>
</dbReference>
<keyword evidence="10" id="KW-1185">Reference proteome</keyword>
<dbReference type="PANTHER" id="PTHR19331">
    <property type="entry name" value="SCAVENGER RECEPTOR DOMAIN-CONTAINING"/>
    <property type="match status" value="1"/>
</dbReference>
<keyword evidence="4" id="KW-0677">Repeat</keyword>
<dbReference type="Pfam" id="PF00530">
    <property type="entry name" value="SRCR"/>
    <property type="match status" value="1"/>
</dbReference>
<comment type="caution">
    <text evidence="7">Lacks conserved residue(s) required for the propagation of feature annotation.</text>
</comment>
<reference evidence="9" key="1">
    <citation type="submission" date="2022-02" db="EMBL/GenBank/DDBJ databases">
        <title>Atlantic sturgeon de novo genome assembly.</title>
        <authorList>
            <person name="Stock M."/>
            <person name="Klopp C."/>
            <person name="Guiguen Y."/>
            <person name="Cabau C."/>
            <person name="Parinello H."/>
            <person name="Santidrian Yebra-Pimentel E."/>
            <person name="Kuhl H."/>
            <person name="Dirks R.P."/>
            <person name="Guessner J."/>
            <person name="Wuertz S."/>
            <person name="Du K."/>
            <person name="Schartl M."/>
        </authorList>
    </citation>
    <scope>NUCLEOTIDE SEQUENCE</scope>
    <source>
        <strain evidence="9">STURGEONOMICS-FGT-2020</strain>
        <tissue evidence="9">Whole blood</tissue>
    </source>
</reference>
<keyword evidence="5" id="KW-1015">Disulfide bond</keyword>
<comment type="subcellular location">
    <subcellularLocation>
        <location evidence="1">Secreted</location>
    </subcellularLocation>
</comment>
<comment type="caution">
    <text evidence="9">The sequence shown here is derived from an EMBL/GenBank/DDBJ whole genome shotgun (WGS) entry which is preliminary data.</text>
</comment>
<feature type="domain" description="SRCR" evidence="8">
    <location>
        <begin position="17"/>
        <end position="73"/>
    </location>
</feature>
<proteinExistence type="predicted"/>
<keyword evidence="6" id="KW-0325">Glycoprotein</keyword>
<evidence type="ECO:0000256" key="4">
    <source>
        <dbReference type="ARBA" id="ARBA00022737"/>
    </source>
</evidence>
<accession>A0AAD8CH12</accession>
<sequence>MIWILTFLPLVQGSWDIRLVNGSHNCSGRLEVYNEDQWGTMCYVLIHIAQLVCRDLGCGYAAFAPQASLFGEGLVLSGIPV</sequence>
<dbReference type="InterPro" id="IPR001190">
    <property type="entry name" value="SRCR"/>
</dbReference>
<evidence type="ECO:0000256" key="5">
    <source>
        <dbReference type="ARBA" id="ARBA00023157"/>
    </source>
</evidence>
<dbReference type="EMBL" id="JAGXEW010000059">
    <property type="protein sequence ID" value="KAK1150485.1"/>
    <property type="molecule type" value="Genomic_DNA"/>
</dbReference>
<dbReference type="SUPFAM" id="SSF56487">
    <property type="entry name" value="SRCR-like"/>
    <property type="match status" value="1"/>
</dbReference>
<evidence type="ECO:0000256" key="7">
    <source>
        <dbReference type="PROSITE-ProRule" id="PRU00196"/>
    </source>
</evidence>
<keyword evidence="9" id="KW-0675">Receptor</keyword>
<gene>
    <name evidence="9" type="primary">CD163</name>
    <name evidence="9" type="ORF">AOXY_G33908</name>
</gene>
<evidence type="ECO:0000256" key="2">
    <source>
        <dbReference type="ARBA" id="ARBA00022525"/>
    </source>
</evidence>
<evidence type="ECO:0000256" key="3">
    <source>
        <dbReference type="ARBA" id="ARBA00022729"/>
    </source>
</evidence>
<evidence type="ECO:0000313" key="9">
    <source>
        <dbReference type="EMBL" id="KAK1150485.1"/>
    </source>
</evidence>
<dbReference type="PROSITE" id="PS50287">
    <property type="entry name" value="SRCR_2"/>
    <property type="match status" value="1"/>
</dbReference>
<dbReference type="GO" id="GO:0016020">
    <property type="term" value="C:membrane"/>
    <property type="evidence" value="ECO:0007669"/>
    <property type="project" value="InterPro"/>
</dbReference>
<evidence type="ECO:0000256" key="1">
    <source>
        <dbReference type="ARBA" id="ARBA00004613"/>
    </source>
</evidence>
<dbReference type="SMART" id="SM00202">
    <property type="entry name" value="SR"/>
    <property type="match status" value="1"/>
</dbReference>
<dbReference type="AlphaFoldDB" id="A0AAD8CH12"/>
<evidence type="ECO:0000256" key="6">
    <source>
        <dbReference type="ARBA" id="ARBA00023180"/>
    </source>
</evidence>
<name>A0AAD8CH12_ACIOX</name>
<evidence type="ECO:0000259" key="8">
    <source>
        <dbReference type="PROSITE" id="PS50287"/>
    </source>
</evidence>
<keyword evidence="3" id="KW-0732">Signal</keyword>
<dbReference type="PANTHER" id="PTHR19331:SF22">
    <property type="entry name" value="DELETED IN MALIGNANT BRAIN TUMORS 1 PROTEIN"/>
    <property type="match status" value="1"/>
</dbReference>
<dbReference type="InterPro" id="IPR036772">
    <property type="entry name" value="SRCR-like_dom_sf"/>
</dbReference>
<evidence type="ECO:0000313" key="10">
    <source>
        <dbReference type="Proteomes" id="UP001230051"/>
    </source>
</evidence>